<dbReference type="AlphaFoldDB" id="A0A1F8CIS4"/>
<keyword evidence="1" id="KW-0678">Repressor</keyword>
<gene>
    <name evidence="8" type="ORF">A2188_00430</name>
</gene>
<reference evidence="8 9" key="1">
    <citation type="journal article" date="2016" name="Nat. Commun.">
        <title>Thousands of microbial genomes shed light on interconnected biogeochemical processes in an aquifer system.</title>
        <authorList>
            <person name="Anantharaman K."/>
            <person name="Brown C.T."/>
            <person name="Hug L.A."/>
            <person name="Sharon I."/>
            <person name="Castelle C.J."/>
            <person name="Probst A.J."/>
            <person name="Thomas B.C."/>
            <person name="Singh A."/>
            <person name="Wilkins M.J."/>
            <person name="Karaoz U."/>
            <person name="Brodie E.L."/>
            <person name="Williams K.H."/>
            <person name="Hubbard S.S."/>
            <person name="Banfield J.F."/>
        </authorList>
    </citation>
    <scope>NUCLEOTIDE SEQUENCE [LARGE SCALE GENOMIC DNA]</scope>
</reference>
<dbReference type="PANTHER" id="PTHR33516:SF2">
    <property type="entry name" value="LEXA REPRESSOR-RELATED"/>
    <property type="match status" value="1"/>
</dbReference>
<dbReference type="InterPro" id="IPR036286">
    <property type="entry name" value="LexA/Signal_pep-like_sf"/>
</dbReference>
<dbReference type="InterPro" id="IPR006199">
    <property type="entry name" value="LexA_DNA-bd_dom"/>
</dbReference>
<evidence type="ECO:0000313" key="8">
    <source>
        <dbReference type="EMBL" id="OGM76114.1"/>
    </source>
</evidence>
<organism evidence="8 9">
    <name type="scientific">Candidatus Woesebacteria bacterium RIFOXYA1_FULL_43_9</name>
    <dbReference type="NCBI Taxonomy" id="1802534"/>
    <lineage>
        <taxon>Bacteria</taxon>
        <taxon>Candidatus Woeseibacteriota</taxon>
    </lineage>
</organism>
<sequence>MEVKLSRRQVQLLNYIRQYITRKGFSPSLGEIGAAFGLRSPSTIHEHLEPLFKAGVLKRERGAKIFEVVDKQIAVLPETVTIPIMGFVALGQALIPNPKEESMIVPVTEVPQDRNLFCLRVRGRGFVTEGLLDGDYLILGQAMEVFDGATAVALLNNGTAVVKKVYREETRARLMSIVSDDPPIFVKRAKIQGEVLMVIRKLSLL</sequence>
<comment type="caution">
    <text evidence="8">The sequence shown here is derived from an EMBL/GenBank/DDBJ whole genome shotgun (WGS) entry which is preliminary data.</text>
</comment>
<dbReference type="GO" id="GO:0045892">
    <property type="term" value="P:negative regulation of DNA-templated transcription"/>
    <property type="evidence" value="ECO:0007669"/>
    <property type="project" value="InterPro"/>
</dbReference>
<evidence type="ECO:0000259" key="6">
    <source>
        <dbReference type="Pfam" id="PF00717"/>
    </source>
</evidence>
<dbReference type="Gene3D" id="2.10.109.10">
    <property type="entry name" value="Umud Fragment, subunit A"/>
    <property type="match status" value="1"/>
</dbReference>
<dbReference type="InterPro" id="IPR006200">
    <property type="entry name" value="LexA"/>
</dbReference>
<keyword evidence="3" id="KW-0805">Transcription regulation</keyword>
<dbReference type="InterPro" id="IPR036388">
    <property type="entry name" value="WH-like_DNA-bd_sf"/>
</dbReference>
<proteinExistence type="predicted"/>
<feature type="domain" description="LexA repressor DNA-binding" evidence="7">
    <location>
        <begin position="4"/>
        <end position="62"/>
    </location>
</feature>
<keyword evidence="5" id="KW-0804">Transcription</keyword>
<feature type="domain" description="Peptidase S24/S26A/S26B/S26C" evidence="6">
    <location>
        <begin position="83"/>
        <end position="195"/>
    </location>
</feature>
<evidence type="ECO:0000259" key="7">
    <source>
        <dbReference type="Pfam" id="PF01726"/>
    </source>
</evidence>
<keyword evidence="4" id="KW-0238">DNA-binding</keyword>
<dbReference type="InterPro" id="IPR050077">
    <property type="entry name" value="LexA_repressor"/>
</dbReference>
<dbReference type="Proteomes" id="UP000179241">
    <property type="component" value="Unassembled WGS sequence"/>
</dbReference>
<dbReference type="Pfam" id="PF01726">
    <property type="entry name" value="LexA_DNA_bind"/>
    <property type="match status" value="1"/>
</dbReference>
<dbReference type="GO" id="GO:0009432">
    <property type="term" value="P:SOS response"/>
    <property type="evidence" value="ECO:0007669"/>
    <property type="project" value="InterPro"/>
</dbReference>
<dbReference type="GO" id="GO:0006508">
    <property type="term" value="P:proteolysis"/>
    <property type="evidence" value="ECO:0007669"/>
    <property type="project" value="InterPro"/>
</dbReference>
<accession>A0A1F8CIS4</accession>
<evidence type="ECO:0000256" key="5">
    <source>
        <dbReference type="ARBA" id="ARBA00023163"/>
    </source>
</evidence>
<name>A0A1F8CIS4_9BACT</name>
<dbReference type="GO" id="GO:0003677">
    <property type="term" value="F:DNA binding"/>
    <property type="evidence" value="ECO:0007669"/>
    <property type="project" value="UniProtKB-KW"/>
</dbReference>
<evidence type="ECO:0000256" key="1">
    <source>
        <dbReference type="ARBA" id="ARBA00022491"/>
    </source>
</evidence>
<dbReference type="SUPFAM" id="SSF46785">
    <property type="entry name" value="Winged helix' DNA-binding domain"/>
    <property type="match status" value="1"/>
</dbReference>
<dbReference type="InterPro" id="IPR036390">
    <property type="entry name" value="WH_DNA-bd_sf"/>
</dbReference>
<dbReference type="Pfam" id="PF00717">
    <property type="entry name" value="Peptidase_S24"/>
    <property type="match status" value="1"/>
</dbReference>
<evidence type="ECO:0000313" key="9">
    <source>
        <dbReference type="Proteomes" id="UP000179241"/>
    </source>
</evidence>
<keyword evidence="2" id="KW-0235">DNA replication</keyword>
<dbReference type="SUPFAM" id="SSF51306">
    <property type="entry name" value="LexA/Signal peptidase"/>
    <property type="match status" value="1"/>
</dbReference>
<dbReference type="NCBIfam" id="TIGR00498">
    <property type="entry name" value="lexA"/>
    <property type="match status" value="1"/>
</dbReference>
<dbReference type="GO" id="GO:0004252">
    <property type="term" value="F:serine-type endopeptidase activity"/>
    <property type="evidence" value="ECO:0007669"/>
    <property type="project" value="InterPro"/>
</dbReference>
<evidence type="ECO:0000256" key="4">
    <source>
        <dbReference type="ARBA" id="ARBA00023125"/>
    </source>
</evidence>
<dbReference type="PANTHER" id="PTHR33516">
    <property type="entry name" value="LEXA REPRESSOR"/>
    <property type="match status" value="1"/>
</dbReference>
<evidence type="ECO:0000256" key="3">
    <source>
        <dbReference type="ARBA" id="ARBA00023015"/>
    </source>
</evidence>
<dbReference type="EMBL" id="MGHU01000065">
    <property type="protein sequence ID" value="OGM76114.1"/>
    <property type="molecule type" value="Genomic_DNA"/>
</dbReference>
<evidence type="ECO:0000256" key="2">
    <source>
        <dbReference type="ARBA" id="ARBA00022705"/>
    </source>
</evidence>
<dbReference type="GO" id="GO:0006260">
    <property type="term" value="P:DNA replication"/>
    <property type="evidence" value="ECO:0007669"/>
    <property type="project" value="UniProtKB-KW"/>
</dbReference>
<dbReference type="InterPro" id="IPR015927">
    <property type="entry name" value="Peptidase_S24_S26A/B/C"/>
</dbReference>
<protein>
    <submittedName>
        <fullName evidence="8">Repressor LexA</fullName>
    </submittedName>
</protein>
<dbReference type="Gene3D" id="1.10.10.10">
    <property type="entry name" value="Winged helix-like DNA-binding domain superfamily/Winged helix DNA-binding domain"/>
    <property type="match status" value="1"/>
</dbReference>